<reference evidence="1 2" key="1">
    <citation type="submission" date="2023-07" db="EMBL/GenBank/DDBJ databases">
        <title>Genomic Encyclopedia of Type Strains, Phase IV (KMG-IV): sequencing the most valuable type-strain genomes for metagenomic binning, comparative biology and taxonomic classification.</title>
        <authorList>
            <person name="Goeker M."/>
        </authorList>
    </citation>
    <scope>NUCLEOTIDE SEQUENCE [LARGE SCALE GENOMIC DNA]</scope>
    <source>
        <strain evidence="1 2">DSM 19562</strain>
    </source>
</reference>
<evidence type="ECO:0008006" key="3">
    <source>
        <dbReference type="Google" id="ProtNLM"/>
    </source>
</evidence>
<dbReference type="Proteomes" id="UP001236369">
    <property type="component" value="Unassembled WGS sequence"/>
</dbReference>
<gene>
    <name evidence="1" type="ORF">QO016_002012</name>
</gene>
<comment type="caution">
    <text evidence="1">The sequence shown here is derived from an EMBL/GenBank/DDBJ whole genome shotgun (WGS) entry which is preliminary data.</text>
</comment>
<organism evidence="1 2">
    <name type="scientific">Methylobacterium persicinum</name>
    <dbReference type="NCBI Taxonomy" id="374426"/>
    <lineage>
        <taxon>Bacteria</taxon>
        <taxon>Pseudomonadati</taxon>
        <taxon>Pseudomonadota</taxon>
        <taxon>Alphaproteobacteria</taxon>
        <taxon>Hyphomicrobiales</taxon>
        <taxon>Methylobacteriaceae</taxon>
        <taxon>Methylobacterium</taxon>
    </lineage>
</organism>
<sequence>MNHKRTYRLYRDEGLSIRPKLPKRKRAWRYRQGRPAIGGPNEVWAMDFMSDGLFD</sequence>
<dbReference type="PANTHER" id="PTHR47515">
    <property type="entry name" value="LOW CALCIUM RESPONSE LOCUS PROTEIN T"/>
    <property type="match status" value="1"/>
</dbReference>
<protein>
    <recommendedName>
        <fullName evidence="3">Integrase</fullName>
    </recommendedName>
</protein>
<dbReference type="PANTHER" id="PTHR47515:SF1">
    <property type="entry name" value="BLR2054 PROTEIN"/>
    <property type="match status" value="1"/>
</dbReference>
<proteinExistence type="predicted"/>
<accession>A0ABU0HJM8</accession>
<dbReference type="EMBL" id="JAUSVV010000003">
    <property type="protein sequence ID" value="MDQ0442518.1"/>
    <property type="molecule type" value="Genomic_DNA"/>
</dbReference>
<keyword evidence="2" id="KW-1185">Reference proteome</keyword>
<name>A0ABU0HJM8_9HYPH</name>
<evidence type="ECO:0000313" key="1">
    <source>
        <dbReference type="EMBL" id="MDQ0442518.1"/>
    </source>
</evidence>
<evidence type="ECO:0000313" key="2">
    <source>
        <dbReference type="Proteomes" id="UP001236369"/>
    </source>
</evidence>